<evidence type="ECO:0000256" key="1">
    <source>
        <dbReference type="SAM" id="Coils"/>
    </source>
</evidence>
<dbReference type="AlphaFoldDB" id="A0A6B0VRU7"/>
<protein>
    <submittedName>
        <fullName evidence="3">Uncharacterized protein</fullName>
    </submittedName>
</protein>
<feature type="coiled-coil region" evidence="1">
    <location>
        <begin position="226"/>
        <end position="262"/>
    </location>
</feature>
<dbReference type="EMBL" id="WUYX01000053">
    <property type="protein sequence ID" value="MXV63502.1"/>
    <property type="molecule type" value="Genomic_DNA"/>
</dbReference>
<organism evidence="3 4">
    <name type="scientific">Natronorubrum halalkaliphilum</name>
    <dbReference type="NCBI Taxonomy" id="2691917"/>
    <lineage>
        <taxon>Archaea</taxon>
        <taxon>Methanobacteriati</taxon>
        <taxon>Methanobacteriota</taxon>
        <taxon>Stenosarchaea group</taxon>
        <taxon>Halobacteria</taxon>
        <taxon>Halobacteriales</taxon>
        <taxon>Natrialbaceae</taxon>
        <taxon>Natronorubrum</taxon>
    </lineage>
</organism>
<sequence length="322" mass="36200">MGKPVQINFDDETLSLLDEYANQVTDEGIGPNRSRAVRETVDLVDEARELTGEENPVEALQELLRAYPRDARQGEYDPDEYQGYLSSDDIEAMVKSDPVPDIDPEHVDSNDIPSKTTHKAGLVAGVLRHEFDATEMDDVEDEDAEKWMRRLVAARSAVDPSTVLWRLNRSVPYAARLDARDWTGMAQDYLHNTFLTGADHDVKREWISEHIRDGKELLEAAKRDGNEELEMEVEELLSGLQAEIEELEAEEAEDELDAQMEASTPGQCRARAKGAGDRCHRDAEPGEKYCRNHLNEIEQYGEDAVMDYESDGGSEAVESGDE</sequence>
<reference evidence="3 4" key="1">
    <citation type="submission" date="2020-01" db="EMBL/GenBank/DDBJ databases">
        <title>Natronorubrum sp. JWXQ-INN 674 isolated from Inner Mongolia Autonomous Region of China.</title>
        <authorList>
            <person name="Xue Q."/>
        </authorList>
    </citation>
    <scope>NUCLEOTIDE SEQUENCE [LARGE SCALE GENOMIC DNA]</scope>
    <source>
        <strain evidence="3 4">JWXQ-INN-674</strain>
    </source>
</reference>
<evidence type="ECO:0000256" key="2">
    <source>
        <dbReference type="SAM" id="MobiDB-lite"/>
    </source>
</evidence>
<keyword evidence="1" id="KW-0175">Coiled coil</keyword>
<evidence type="ECO:0000313" key="3">
    <source>
        <dbReference type="EMBL" id="MXV63502.1"/>
    </source>
</evidence>
<name>A0A6B0VRU7_9EURY</name>
<keyword evidence="4" id="KW-1185">Reference proteome</keyword>
<feature type="region of interest" description="Disordered" evidence="2">
    <location>
        <begin position="301"/>
        <end position="322"/>
    </location>
</feature>
<dbReference type="RefSeq" id="WP_160066315.1">
    <property type="nucleotide sequence ID" value="NZ_WUYX01000053.1"/>
</dbReference>
<proteinExistence type="predicted"/>
<gene>
    <name evidence="3" type="ORF">GS429_15850</name>
</gene>
<dbReference type="Proteomes" id="UP000434101">
    <property type="component" value="Unassembled WGS sequence"/>
</dbReference>
<comment type="caution">
    <text evidence="3">The sequence shown here is derived from an EMBL/GenBank/DDBJ whole genome shotgun (WGS) entry which is preliminary data.</text>
</comment>
<accession>A0A6B0VRU7</accession>
<evidence type="ECO:0000313" key="4">
    <source>
        <dbReference type="Proteomes" id="UP000434101"/>
    </source>
</evidence>